<evidence type="ECO:0008006" key="4">
    <source>
        <dbReference type="Google" id="ProtNLM"/>
    </source>
</evidence>
<comment type="caution">
    <text evidence="2">The sequence shown here is derived from an EMBL/GenBank/DDBJ whole genome shotgun (WGS) entry which is preliminary data.</text>
</comment>
<accession>A0ABP8GHK4</accession>
<dbReference type="Proteomes" id="UP001500582">
    <property type="component" value="Unassembled WGS sequence"/>
</dbReference>
<keyword evidence="3" id="KW-1185">Reference proteome</keyword>
<sequence length="151" mass="17501">MKKALLLFFFLLNINLSFGQINSQEDPAAKMLKEFYTAYNVTWSTTKNDNVLIQDIDSLRKKYCTIELYNKLKKDFSIYGLDRDLLIKDEYTNVQYIKTLKVTKSTANNAIYIVSYIDSTLSPSYKPIKKNVVLNVMVVKEGLKYRIASVK</sequence>
<proteinExistence type="predicted"/>
<dbReference type="RefSeq" id="WP_345211512.1">
    <property type="nucleotide sequence ID" value="NZ_BAABFT010000006.1"/>
</dbReference>
<evidence type="ECO:0000313" key="2">
    <source>
        <dbReference type="EMBL" id="GAA4324337.1"/>
    </source>
</evidence>
<evidence type="ECO:0000256" key="1">
    <source>
        <dbReference type="SAM" id="SignalP"/>
    </source>
</evidence>
<keyword evidence="1" id="KW-0732">Signal</keyword>
<gene>
    <name evidence="2" type="ORF">GCM10023149_25870</name>
</gene>
<feature type="signal peptide" evidence="1">
    <location>
        <begin position="1"/>
        <end position="19"/>
    </location>
</feature>
<evidence type="ECO:0000313" key="3">
    <source>
        <dbReference type="Proteomes" id="UP001500582"/>
    </source>
</evidence>
<protein>
    <recommendedName>
        <fullName evidence="4">DUF3828 domain-containing protein</fullName>
    </recommendedName>
</protein>
<reference evidence="3" key="1">
    <citation type="journal article" date="2019" name="Int. J. Syst. Evol. Microbiol.">
        <title>The Global Catalogue of Microorganisms (GCM) 10K type strain sequencing project: providing services to taxonomists for standard genome sequencing and annotation.</title>
        <authorList>
            <consortium name="The Broad Institute Genomics Platform"/>
            <consortium name="The Broad Institute Genome Sequencing Center for Infectious Disease"/>
            <person name="Wu L."/>
            <person name="Ma J."/>
        </authorList>
    </citation>
    <scope>NUCLEOTIDE SEQUENCE [LARGE SCALE GENOMIC DNA]</scope>
    <source>
        <strain evidence="3">JCM 17705</strain>
    </source>
</reference>
<organism evidence="2 3">
    <name type="scientific">Mucilaginibacter gynuensis</name>
    <dbReference type="NCBI Taxonomy" id="1302236"/>
    <lineage>
        <taxon>Bacteria</taxon>
        <taxon>Pseudomonadati</taxon>
        <taxon>Bacteroidota</taxon>
        <taxon>Sphingobacteriia</taxon>
        <taxon>Sphingobacteriales</taxon>
        <taxon>Sphingobacteriaceae</taxon>
        <taxon>Mucilaginibacter</taxon>
    </lineage>
</organism>
<feature type="chain" id="PRO_5045160827" description="DUF3828 domain-containing protein" evidence="1">
    <location>
        <begin position="20"/>
        <end position="151"/>
    </location>
</feature>
<dbReference type="Gene3D" id="3.10.450.50">
    <property type="match status" value="1"/>
</dbReference>
<name>A0ABP8GHK4_9SPHI</name>
<dbReference type="EMBL" id="BAABFT010000006">
    <property type="protein sequence ID" value="GAA4324337.1"/>
    <property type="molecule type" value="Genomic_DNA"/>
</dbReference>